<keyword evidence="1 4" id="KW-0808">Transferase</keyword>
<dbReference type="AlphaFoldDB" id="A0A4Y9RVL3"/>
<dbReference type="GO" id="GO:0016747">
    <property type="term" value="F:acyltransferase activity, transferring groups other than amino-acyl groups"/>
    <property type="evidence" value="ECO:0007669"/>
    <property type="project" value="InterPro"/>
</dbReference>
<dbReference type="PROSITE" id="PS51186">
    <property type="entry name" value="GNAT"/>
    <property type="match status" value="1"/>
</dbReference>
<dbReference type="EMBL" id="SPVH01000006">
    <property type="protein sequence ID" value="TFW11806.1"/>
    <property type="molecule type" value="Genomic_DNA"/>
</dbReference>
<dbReference type="Gene3D" id="3.40.630.30">
    <property type="match status" value="1"/>
</dbReference>
<dbReference type="OrthoDB" id="359414at2"/>
<proteinExistence type="predicted"/>
<dbReference type="InterPro" id="IPR050832">
    <property type="entry name" value="Bact_Acetyltransf"/>
</dbReference>
<accession>A0A4Y9RVL3</accession>
<comment type="caution">
    <text evidence="4">The sequence shown here is derived from an EMBL/GenBank/DDBJ whole genome shotgun (WGS) entry which is preliminary data.</text>
</comment>
<reference evidence="4 5" key="1">
    <citation type="submission" date="2019-03" db="EMBL/GenBank/DDBJ databases">
        <title>Draft genome of Brevundimonas sp. a heavy metal resistant soil bacteria.</title>
        <authorList>
            <person name="Soto J."/>
        </authorList>
    </citation>
    <scope>NUCLEOTIDE SEQUENCE [LARGE SCALE GENOMIC DNA]</scope>
    <source>
        <strain evidence="4 5">B-10</strain>
    </source>
</reference>
<dbReference type="CDD" id="cd04301">
    <property type="entry name" value="NAT_SF"/>
    <property type="match status" value="1"/>
</dbReference>
<organism evidence="4 5">
    <name type="scientific">Brevundimonas intermedia</name>
    <dbReference type="NCBI Taxonomy" id="74315"/>
    <lineage>
        <taxon>Bacteria</taxon>
        <taxon>Pseudomonadati</taxon>
        <taxon>Pseudomonadota</taxon>
        <taxon>Alphaproteobacteria</taxon>
        <taxon>Caulobacterales</taxon>
        <taxon>Caulobacteraceae</taxon>
        <taxon>Brevundimonas</taxon>
    </lineage>
</organism>
<evidence type="ECO:0000259" key="3">
    <source>
        <dbReference type="PROSITE" id="PS51186"/>
    </source>
</evidence>
<dbReference type="SUPFAM" id="SSF55729">
    <property type="entry name" value="Acyl-CoA N-acyltransferases (Nat)"/>
    <property type="match status" value="1"/>
</dbReference>
<dbReference type="Proteomes" id="UP000298216">
    <property type="component" value="Unassembled WGS sequence"/>
</dbReference>
<dbReference type="Pfam" id="PF00583">
    <property type="entry name" value="Acetyltransf_1"/>
    <property type="match status" value="1"/>
</dbReference>
<evidence type="ECO:0000256" key="2">
    <source>
        <dbReference type="ARBA" id="ARBA00023315"/>
    </source>
</evidence>
<feature type="domain" description="N-acetyltransferase" evidence="3">
    <location>
        <begin position="15"/>
        <end position="177"/>
    </location>
</feature>
<sequence>MALPEGGTERALPQLTWRPMRPNDIDAVVEVARLSFPDHFEDRACFQNRLALYPRGCFVLAENDAAPKGYLIAYPWRAESAPPLNTVIEGLPAEPALIYLHDLALHPEARGGGVTGAIVERLAEQAAEDGWSAIALVAVNDAVRFWARHGFVEQAAEGMAAKLASYGSDARYMTRLL</sequence>
<gene>
    <name evidence="4" type="ORF">EGY25_06970</name>
</gene>
<dbReference type="PANTHER" id="PTHR43877">
    <property type="entry name" value="AMINOALKYLPHOSPHONATE N-ACETYLTRANSFERASE-RELATED-RELATED"/>
    <property type="match status" value="1"/>
</dbReference>
<name>A0A4Y9RVL3_9CAUL</name>
<evidence type="ECO:0000256" key="1">
    <source>
        <dbReference type="ARBA" id="ARBA00022679"/>
    </source>
</evidence>
<evidence type="ECO:0000313" key="5">
    <source>
        <dbReference type="Proteomes" id="UP000298216"/>
    </source>
</evidence>
<keyword evidence="5" id="KW-1185">Reference proteome</keyword>
<dbReference type="InterPro" id="IPR000182">
    <property type="entry name" value="GNAT_dom"/>
</dbReference>
<keyword evidence="2" id="KW-0012">Acyltransferase</keyword>
<dbReference type="RefSeq" id="WP_135194299.1">
    <property type="nucleotide sequence ID" value="NZ_SPVH01000006.1"/>
</dbReference>
<protein>
    <submittedName>
        <fullName evidence="4">N-acetyltransferase</fullName>
    </submittedName>
</protein>
<evidence type="ECO:0000313" key="4">
    <source>
        <dbReference type="EMBL" id="TFW11806.1"/>
    </source>
</evidence>
<dbReference type="InterPro" id="IPR016181">
    <property type="entry name" value="Acyl_CoA_acyltransferase"/>
</dbReference>